<reference evidence="2" key="2">
    <citation type="journal article" date="2008" name="Genomics">
        <title>Evolution in the laboratory: the genome of Halobacterium salinarum strain R1 compared to that of strain NRC-1.</title>
        <authorList>
            <person name="Pfeiffer F."/>
            <person name="Schuster S.C."/>
            <person name="Broicher A."/>
            <person name="Falb M."/>
            <person name="Palm P."/>
            <person name="Rodewald K."/>
            <person name="Ruepp A."/>
            <person name="Soppa J."/>
            <person name="Tittor J."/>
            <person name="Oesterhelt D."/>
        </authorList>
    </citation>
    <scope>NUCLEOTIDE SEQUENCE</scope>
    <source>
        <strain evidence="2">NRC-1</strain>
    </source>
</reference>
<dbReference type="HOGENOM" id="CLU_1340714_0_0_2"/>
<name>Q9HQR3_HALSA</name>
<dbReference type="AlphaFoldDB" id="Q9HQR3"/>
<dbReference type="EMBL" id="AE004437">
    <property type="protein sequence ID" value="AAG19450.1"/>
    <property type="molecule type" value="Genomic_DNA"/>
</dbReference>
<dbReference type="Proteomes" id="UP000000554">
    <property type="component" value="Chromosome"/>
</dbReference>
<reference evidence="2" key="4">
    <citation type="journal article" date="2019" name="Microbiol. Resour. Announc.">
        <title>The genome of the Halobacterium salinarum type strain is closely related to that of the laboratory strains NRC-1 and R1.</title>
        <authorList>
            <person name="Pfeiffer F."/>
            <person name="Marchfelder A."/>
            <person name="Habermann B.H."/>
            <person name="Dyall-Smith M."/>
        </authorList>
    </citation>
    <scope>NUCLEOTIDE SEQUENCE</scope>
    <source>
        <strain evidence="2">NRC-1</strain>
    </source>
</reference>
<accession>Q9HQR3</accession>
<proteinExistence type="predicted"/>
<reference evidence="2" key="3">
    <citation type="journal article" date="2015" name="Life">
        <title>A manual curation strategy to improve genome annotation: application to a set of haloarchael genomes.</title>
        <authorList>
            <person name="Pfeiffer F."/>
            <person name="Oesterhelt D."/>
        </authorList>
    </citation>
    <scope>NUCLEOTIDE SEQUENCE</scope>
    <source>
        <strain evidence="2">NRC-1</strain>
    </source>
</reference>
<dbReference type="KEGG" id="hal:VNG_1041H"/>
<reference evidence="1 3" key="1">
    <citation type="journal article" date="2000" name="Proc. Natl. Acad. Sci. U.S.A.">
        <title>Genome sequence of Halobacterium species NRC-1.</title>
        <authorList>
            <person name="Ng W.V."/>
            <person name="Kennedy S.P."/>
            <person name="Mahairas G.G."/>
            <person name="Berquist B."/>
            <person name="Pan M."/>
            <person name="Shukla H.D."/>
            <person name="Lasky S.R."/>
            <person name="Baliga N.S."/>
            <person name="Thorsson V."/>
            <person name="Sbrogna J."/>
            <person name="Swartzell S."/>
            <person name="Weir D."/>
            <person name="Hall J."/>
            <person name="Dahl T.A."/>
            <person name="Welti R."/>
            <person name="Goo Y.A."/>
            <person name="Leithauser B."/>
            <person name="Keller K."/>
            <person name="Cruz R."/>
            <person name="Danson M.J."/>
            <person name="Hough D.W."/>
            <person name="Maddocks D.G."/>
            <person name="Jablonski P.E."/>
            <person name="Krebs M.P."/>
            <person name="Angevine C.M."/>
            <person name="Dale H."/>
            <person name="Isenbarger T.A."/>
            <person name="Peck R.F."/>
            <person name="Pohlschroder M."/>
            <person name="Spudich J.L."/>
            <person name="Jung K.W."/>
            <person name="Alam M."/>
            <person name="Freitas T."/>
            <person name="Hou S."/>
            <person name="Daniels C.J."/>
            <person name="Dennis P.P."/>
            <person name="Omer A.D."/>
            <person name="Ebhardt H."/>
            <person name="Lowe T.M."/>
            <person name="Liang P."/>
            <person name="Riley M."/>
            <person name="Hood L."/>
            <person name="DasSarma S."/>
        </authorList>
    </citation>
    <scope>NUCLEOTIDE SEQUENCE [LARGE SCALE GENOMIC DNA]</scope>
    <source>
        <strain evidence="3">ATCC 700922 / JCM 11081 / NRC-1</strain>
        <strain evidence="1">NRC-1</strain>
    </source>
</reference>
<organism evidence="1 3">
    <name type="scientific">Halobacterium salinarum (strain ATCC 700922 / JCM 11081 / NRC-1)</name>
    <name type="common">Halobacterium halobium</name>
    <dbReference type="NCBI Taxonomy" id="64091"/>
    <lineage>
        <taxon>Archaea</taxon>
        <taxon>Methanobacteriati</taxon>
        <taxon>Methanobacteriota</taxon>
        <taxon>Stenosarchaea group</taxon>
        <taxon>Halobacteria</taxon>
        <taxon>Halobacteriales</taxon>
        <taxon>Halobacteriaceae</taxon>
        <taxon>Halobacterium</taxon>
        <taxon>Halobacterium salinarum NRC-34001</taxon>
    </lineage>
</organism>
<evidence type="ECO:0000313" key="3">
    <source>
        <dbReference type="Proteomes" id="UP000000554"/>
    </source>
</evidence>
<dbReference type="PaxDb" id="64091-VNG_1041H"/>
<protein>
    <submittedName>
        <fullName evidence="2">Spurious ORF</fullName>
    </submittedName>
</protein>
<evidence type="ECO:0000313" key="1">
    <source>
        <dbReference type="EMBL" id="AAG19450.1"/>
    </source>
</evidence>
<keyword evidence="3" id="KW-1185">Reference proteome</keyword>
<dbReference type="PIR" id="F84260">
    <property type="entry name" value="F84260"/>
</dbReference>
<dbReference type="EMBL" id="BK010829">
    <property type="protein sequence ID" value="DAC78162.1"/>
    <property type="molecule type" value="Genomic_DNA"/>
</dbReference>
<sequence>MLRRPRKEQGGVSAAARIARSERAGLGGQLRVEVRTERAVHVADVLGAVRDGVERLVVEVLLDEQVEADRGEVVVVVEVTLHVDVDAAEVVEAFLLAADAERRDETRRVVRQQRRVRVRAVLVRGVDGQFEVPDSGLSRVAVRRGAGYFDGHCVSMIARRQCKRCSSGGIGSESCGRGSDGCPSYVVTRPLQQRCSGDMLRRAA</sequence>
<evidence type="ECO:0000313" key="2">
    <source>
        <dbReference type="EMBL" id="DAC78162.1"/>
    </source>
</evidence>
<gene>
    <name evidence="1" type="ordered locus">VNG_1041H</name>
</gene>